<evidence type="ECO:0000259" key="9">
    <source>
        <dbReference type="PROSITE" id="PS50017"/>
    </source>
</evidence>
<dbReference type="Gene3D" id="1.10.533.10">
    <property type="entry name" value="Death Domain, Fas"/>
    <property type="match status" value="1"/>
</dbReference>
<feature type="region of interest" description="Disordered" evidence="7">
    <location>
        <begin position="1074"/>
        <end position="1098"/>
    </location>
</feature>
<dbReference type="InterPro" id="IPR000152">
    <property type="entry name" value="EGF-type_Asp/Asn_hydroxyl_site"/>
</dbReference>
<dbReference type="GO" id="GO:0005509">
    <property type="term" value="F:calcium ion binding"/>
    <property type="evidence" value="ECO:0007669"/>
    <property type="project" value="InterPro"/>
</dbReference>
<dbReference type="Proteomes" id="UP000683360">
    <property type="component" value="Unassembled WGS sequence"/>
</dbReference>
<proteinExistence type="predicted"/>
<dbReference type="PROSITE" id="PS50017">
    <property type="entry name" value="DEATH_DOMAIN"/>
    <property type="match status" value="1"/>
</dbReference>
<feature type="domain" description="EGF-like" evidence="10">
    <location>
        <begin position="318"/>
        <end position="354"/>
    </location>
</feature>
<feature type="disulfide bond" evidence="6">
    <location>
        <begin position="306"/>
        <end position="315"/>
    </location>
</feature>
<dbReference type="InterPro" id="IPR000488">
    <property type="entry name" value="Death_dom"/>
</dbReference>
<feature type="domain" description="EGF-like" evidence="10">
    <location>
        <begin position="356"/>
        <end position="393"/>
    </location>
</feature>
<evidence type="ECO:0000256" key="8">
    <source>
        <dbReference type="SAM" id="Phobius"/>
    </source>
</evidence>
<feature type="domain" description="Death" evidence="9">
    <location>
        <begin position="34"/>
        <end position="76"/>
    </location>
</feature>
<dbReference type="InterPro" id="IPR051830">
    <property type="entry name" value="NOTCH_homolog"/>
</dbReference>
<dbReference type="InterPro" id="IPR011641">
    <property type="entry name" value="Tyr-kin_ephrin_A/B_rcpt-like"/>
</dbReference>
<accession>A0A8S3PZB3</accession>
<dbReference type="SUPFAM" id="SSF57196">
    <property type="entry name" value="EGF/Laminin"/>
    <property type="match status" value="2"/>
</dbReference>
<dbReference type="Pfam" id="PF00008">
    <property type="entry name" value="EGF"/>
    <property type="match status" value="2"/>
</dbReference>
<feature type="transmembrane region" description="Helical" evidence="8">
    <location>
        <begin position="1112"/>
        <end position="1134"/>
    </location>
</feature>
<dbReference type="SMART" id="SM00181">
    <property type="entry name" value="EGF"/>
    <property type="match status" value="5"/>
</dbReference>
<comment type="caution">
    <text evidence="6">Lacks conserved residue(s) required for the propagation of feature annotation.</text>
</comment>
<dbReference type="PROSITE" id="PS50026">
    <property type="entry name" value="EGF_3"/>
    <property type="match status" value="4"/>
</dbReference>
<dbReference type="InterPro" id="IPR009030">
    <property type="entry name" value="Growth_fac_rcpt_cys_sf"/>
</dbReference>
<dbReference type="InterPro" id="IPR001881">
    <property type="entry name" value="EGF-like_Ca-bd_dom"/>
</dbReference>
<feature type="domain" description="EGF-like" evidence="10">
    <location>
        <begin position="395"/>
        <end position="432"/>
    </location>
</feature>
<evidence type="ECO:0000313" key="11">
    <source>
        <dbReference type="EMBL" id="CAG2189564.1"/>
    </source>
</evidence>
<dbReference type="PROSITE" id="PS01187">
    <property type="entry name" value="EGF_CA"/>
    <property type="match status" value="1"/>
</dbReference>
<evidence type="ECO:0000256" key="1">
    <source>
        <dbReference type="ARBA" id="ARBA00022536"/>
    </source>
</evidence>
<reference evidence="11" key="1">
    <citation type="submission" date="2021-03" db="EMBL/GenBank/DDBJ databases">
        <authorList>
            <person name="Bekaert M."/>
        </authorList>
    </citation>
    <scope>NUCLEOTIDE SEQUENCE</scope>
</reference>
<keyword evidence="3" id="KW-0677">Repeat</keyword>
<feature type="domain" description="EGF-like" evidence="10">
    <location>
        <begin position="279"/>
        <end position="316"/>
    </location>
</feature>
<dbReference type="OrthoDB" id="6162209at2759"/>
<keyword evidence="5" id="KW-0325">Glycoprotein</keyword>
<feature type="disulfide bond" evidence="6">
    <location>
        <begin position="422"/>
        <end position="431"/>
    </location>
</feature>
<dbReference type="SUPFAM" id="SSF47986">
    <property type="entry name" value="DEATH domain"/>
    <property type="match status" value="1"/>
</dbReference>
<feature type="disulfide bond" evidence="6">
    <location>
        <begin position="344"/>
        <end position="353"/>
    </location>
</feature>
<dbReference type="FunFam" id="2.10.25.10:FF:000321">
    <property type="entry name" value="Protein delta homolog 1"/>
    <property type="match status" value="1"/>
</dbReference>
<dbReference type="SUPFAM" id="SSF57184">
    <property type="entry name" value="Growth factor receptor domain"/>
    <property type="match status" value="1"/>
</dbReference>
<keyword evidence="2" id="KW-0732">Signal</keyword>
<dbReference type="Gene3D" id="2.10.50.10">
    <property type="entry name" value="Tumor Necrosis Factor Receptor, subunit A, domain 2"/>
    <property type="match status" value="2"/>
</dbReference>
<sequence length="1225" mass="135643">MPSEKGGQYLKDIDLLCFSKAITPAHLQIVGTCLGFSKVDVEHIEYKILRAPKAACHDLLVKWRNKHGHSATLAKLWIYFSLHIRTHLNLFMMKNMGCSGQIQTVVTKTPSITIPETSNQPPVNELQNSTNTNLNDQEVGLYHPSTLPVVNDTHIHTPGNTPNLNSEVLFRESAAAFTSATETLSNIAKLMLKTSNTENVTEKEATTPTLESAIRCSNSRPTDSAAEATSTGNVYYAEDLPKMDFVAPSIKKQIIEDLQKAAPAAETVPTPCSKSWQEEIDECLQQYPCKHGGTCTDKVADFECSCREGWTGKRCETPMEYCDPLPCNNEGVCYNLTDGYFCRCPGGTTGVTCGTSPEVCSIINPCTMKGTCEDKGGTAQCNCNDEYAGTSCQLIKAHCADPNMCKHDGKCVTKPIGFECECGDSYSGSTCSIYTGPCSSNPCHPTAECISNKDKYMCYCEHGNLLTDNGCKDIDENFDIFMNRYKNGMPAYLRNPFVSHTNHSMTIMFWIRILARPGENPVLVSLEKTPIGTIIPTFNTSIQQLIVRGQSAILRGSTKTDYIQYGTDVADGKWHFMVFSLEPSGKVKLFIDSIKKTEYDRMSGILNFNQYVSWQVIFGSTDTLGRISKLRIYKTVFHDIDIYKAKDNTSHLPSDQLIQGWTNIKLTWSTFKKVPSGAGNDNVCDINFPNCLDGTKPSISCPDDQIKIGTERLTAFTGLKNSYNKNEDVQYVNTSVHYDELYTYGSSNEVFIGYDEALNYGICRFKVYVKYADCPRPETNADISYCPNSKHICELNCPTGEALCIKHKQKYRCGALGVYNFEHPRKKLILPTCGGQRNQTIALSVSLTYKTVTNCVPTFPSNIKTGLEVKLKTDLPNLWPMGAGMAWCGSQCIWDAICRGTSTYMDVTFTLHVPQLSASIERNGKTYKIREALFIFILQENGLNFNNVAGAQLERDSVNIDESSSCPDGYMVVRKQCVECGKGTYRNDTTMTCAFCAIGSYQTNVGRTVCEPCESSKTTLNFGSDSSTDCIDNCPPGQYYVPSTSGCVPCERHYYQYMSGQDFCYPCPHGTITSEKGSNSSDSCYRKNAEEGSVPNNSDSGKISADMANTGIMIGLSIGLVLLLCIVVSVVIAYKRLTSDSDYSVPIDNNQYQVQSHEHHYDEMTNKSQQYLNVGSIPHSHGLSNNGYENADDNYATITEIPSGNSSSNNEYFELYEKPTETENI</sequence>
<dbReference type="SMART" id="SM00179">
    <property type="entry name" value="EGF_CA"/>
    <property type="match status" value="4"/>
</dbReference>
<dbReference type="SMART" id="SM01411">
    <property type="entry name" value="Ephrin_rec_like"/>
    <property type="match status" value="2"/>
</dbReference>
<dbReference type="InterPro" id="IPR000742">
    <property type="entry name" value="EGF"/>
</dbReference>
<comment type="caution">
    <text evidence="11">The sequence shown here is derived from an EMBL/GenBank/DDBJ whole genome shotgun (WGS) entry which is preliminary data.</text>
</comment>
<dbReference type="InterPro" id="IPR018097">
    <property type="entry name" value="EGF_Ca-bd_CS"/>
</dbReference>
<keyword evidence="8" id="KW-0472">Membrane</keyword>
<dbReference type="Gene3D" id="2.10.25.10">
    <property type="entry name" value="Laminin"/>
    <property type="match status" value="4"/>
</dbReference>
<dbReference type="SUPFAM" id="SSF49899">
    <property type="entry name" value="Concanavalin A-like lectins/glucanases"/>
    <property type="match status" value="1"/>
</dbReference>
<evidence type="ECO:0000313" key="12">
    <source>
        <dbReference type="Proteomes" id="UP000683360"/>
    </source>
</evidence>
<dbReference type="InterPro" id="IPR013320">
    <property type="entry name" value="ConA-like_dom_sf"/>
</dbReference>
<dbReference type="Pfam" id="PF07699">
    <property type="entry name" value="Ephrin_rec_like"/>
    <property type="match status" value="2"/>
</dbReference>
<dbReference type="Gene3D" id="2.60.120.200">
    <property type="match status" value="1"/>
</dbReference>
<organism evidence="11 12">
    <name type="scientific">Mytilus edulis</name>
    <name type="common">Blue mussel</name>
    <dbReference type="NCBI Taxonomy" id="6550"/>
    <lineage>
        <taxon>Eukaryota</taxon>
        <taxon>Metazoa</taxon>
        <taxon>Spiralia</taxon>
        <taxon>Lophotrochozoa</taxon>
        <taxon>Mollusca</taxon>
        <taxon>Bivalvia</taxon>
        <taxon>Autobranchia</taxon>
        <taxon>Pteriomorphia</taxon>
        <taxon>Mytilida</taxon>
        <taxon>Mytiloidea</taxon>
        <taxon>Mytilidae</taxon>
        <taxon>Mytilinae</taxon>
        <taxon>Mytilus</taxon>
    </lineage>
</organism>
<dbReference type="Pfam" id="PF13385">
    <property type="entry name" value="Laminin_G_3"/>
    <property type="match status" value="1"/>
</dbReference>
<dbReference type="CDD" id="cd01670">
    <property type="entry name" value="Death"/>
    <property type="match status" value="1"/>
</dbReference>
<dbReference type="PROSITE" id="PS01186">
    <property type="entry name" value="EGF_2"/>
    <property type="match status" value="1"/>
</dbReference>
<gene>
    <name evidence="11" type="ORF">MEDL_4880</name>
</gene>
<keyword evidence="8" id="KW-1133">Transmembrane helix</keyword>
<protein>
    <submittedName>
        <fullName evidence="11">Uncharacterized protein</fullName>
    </submittedName>
</protein>
<dbReference type="AlphaFoldDB" id="A0A8S3PZB3"/>
<keyword evidence="12" id="KW-1185">Reference proteome</keyword>
<dbReference type="SMR" id="A0A8S3PZB3"/>
<keyword evidence="4 6" id="KW-1015">Disulfide bond</keyword>
<feature type="compositionally biased region" description="Polar residues" evidence="7">
    <location>
        <begin position="1074"/>
        <end position="1083"/>
    </location>
</feature>
<evidence type="ECO:0000256" key="6">
    <source>
        <dbReference type="PROSITE-ProRule" id="PRU00076"/>
    </source>
</evidence>
<dbReference type="PANTHER" id="PTHR24033:SF151">
    <property type="entry name" value="NOTCH 2"/>
    <property type="match status" value="1"/>
</dbReference>
<dbReference type="PROSITE" id="PS00022">
    <property type="entry name" value="EGF_1"/>
    <property type="match status" value="4"/>
</dbReference>
<evidence type="ECO:0000256" key="3">
    <source>
        <dbReference type="ARBA" id="ARBA00022737"/>
    </source>
</evidence>
<keyword evidence="8" id="KW-0812">Transmembrane</keyword>
<dbReference type="PROSITE" id="PS00010">
    <property type="entry name" value="ASX_HYDROXYL"/>
    <property type="match status" value="2"/>
</dbReference>
<name>A0A8S3PZB3_MYTED</name>
<dbReference type="PANTHER" id="PTHR24033">
    <property type="entry name" value="EGF-LIKE DOMAIN-CONTAINING PROTEIN"/>
    <property type="match status" value="1"/>
</dbReference>
<keyword evidence="1 6" id="KW-0245">EGF-like domain</keyword>
<evidence type="ECO:0000259" key="10">
    <source>
        <dbReference type="PROSITE" id="PS50026"/>
    </source>
</evidence>
<dbReference type="CDD" id="cd00054">
    <property type="entry name" value="EGF_CA"/>
    <property type="match status" value="3"/>
</dbReference>
<evidence type="ECO:0000256" key="4">
    <source>
        <dbReference type="ARBA" id="ARBA00023157"/>
    </source>
</evidence>
<evidence type="ECO:0000256" key="2">
    <source>
        <dbReference type="ARBA" id="ARBA00022729"/>
    </source>
</evidence>
<dbReference type="EMBL" id="CAJPWZ010000295">
    <property type="protein sequence ID" value="CAG2189564.1"/>
    <property type="molecule type" value="Genomic_DNA"/>
</dbReference>
<evidence type="ECO:0000256" key="5">
    <source>
        <dbReference type="ARBA" id="ARBA00023180"/>
    </source>
</evidence>
<feature type="disulfide bond" evidence="6">
    <location>
        <begin position="383"/>
        <end position="392"/>
    </location>
</feature>
<evidence type="ECO:0000256" key="7">
    <source>
        <dbReference type="SAM" id="MobiDB-lite"/>
    </source>
</evidence>
<dbReference type="InterPro" id="IPR011029">
    <property type="entry name" value="DEATH-like_dom_sf"/>
</dbReference>
<dbReference type="GO" id="GO:0007165">
    <property type="term" value="P:signal transduction"/>
    <property type="evidence" value="ECO:0007669"/>
    <property type="project" value="InterPro"/>
</dbReference>